<feature type="domain" description="DUF4382" evidence="2">
    <location>
        <begin position="46"/>
        <end position="199"/>
    </location>
</feature>
<dbReference type="Gene3D" id="2.60.40.1120">
    <property type="entry name" value="Carboxypeptidase-like, regulatory domain"/>
    <property type="match status" value="1"/>
</dbReference>
<keyword evidence="4" id="KW-1185">Reference proteome</keyword>
<accession>A0ABX2E9T1</accession>
<feature type="chain" id="PRO_5046757663" evidence="1">
    <location>
        <begin position="22"/>
        <end position="405"/>
    </location>
</feature>
<reference evidence="3 4" key="1">
    <citation type="submission" date="2020-05" db="EMBL/GenBank/DDBJ databases">
        <title>Aquincola sp. isolate from soil.</title>
        <authorList>
            <person name="Han J."/>
            <person name="Kim D.-U."/>
        </authorList>
    </citation>
    <scope>NUCLEOTIDE SEQUENCE [LARGE SCALE GENOMIC DNA]</scope>
    <source>
        <strain evidence="3 4">S2</strain>
    </source>
</reference>
<dbReference type="SUPFAM" id="SSF49452">
    <property type="entry name" value="Starch-binding domain-like"/>
    <property type="match status" value="1"/>
</dbReference>
<dbReference type="RefSeq" id="WP_173119696.1">
    <property type="nucleotide sequence ID" value="NZ_JABRWJ010000001.1"/>
</dbReference>
<gene>
    <name evidence="3" type="ORF">HLB44_01000</name>
</gene>
<dbReference type="Pfam" id="PF14321">
    <property type="entry name" value="DUF4382"/>
    <property type="match status" value="1"/>
</dbReference>
<dbReference type="InterPro" id="IPR025491">
    <property type="entry name" value="DUF4382"/>
</dbReference>
<protein>
    <submittedName>
        <fullName evidence="3">DUF4382 domain-containing protein</fullName>
    </submittedName>
</protein>
<feature type="signal peptide" evidence="1">
    <location>
        <begin position="1"/>
        <end position="21"/>
    </location>
</feature>
<evidence type="ECO:0000313" key="4">
    <source>
        <dbReference type="Proteomes" id="UP000737171"/>
    </source>
</evidence>
<evidence type="ECO:0000256" key="1">
    <source>
        <dbReference type="SAM" id="SignalP"/>
    </source>
</evidence>
<name>A0ABX2E9T1_9BURK</name>
<keyword evidence="1" id="KW-0732">Signal</keyword>
<proteinExistence type="predicted"/>
<evidence type="ECO:0000313" key="3">
    <source>
        <dbReference type="EMBL" id="NRF65550.1"/>
    </source>
</evidence>
<sequence>MTTQLGLAAKRRTLTTLFALAALAGCGGGGGDAGGTPVPPPLGGGNGTLRAWLTDAPACGYDSVHVSVEKVRVHQSASADEGAAGWSEIVLSPARRIDLLSLRNGVLSELGQTTLAPGRYQQLRLVLATNSAAAPLANAVRPSGEAEVELKTPSAQQSGLKLNVGIDIAANQSADIVIDFDACKSVLRAGNSGNFILKPVLQATPRFVTGVQGFVEAALIGPLTTVSLQQGGMAIKSTQPDATGKFVLQPVAPGSYTLVLAAPGRTTLTVTGVAVSGSSLTAIGSSAVPLLAPASASGNLVGSVSSAVAPIDALVRVTQSLTGGAMLEWTAVPVNASTGAYAHSVPVAAPLVAAYVPAPAPLVFASDNPAAGRYTVVATSGGITKSAGPLTLAAGATLTNNFTFP</sequence>
<comment type="caution">
    <text evidence="3">The sequence shown here is derived from an EMBL/GenBank/DDBJ whole genome shotgun (WGS) entry which is preliminary data.</text>
</comment>
<dbReference type="Proteomes" id="UP000737171">
    <property type="component" value="Unassembled WGS sequence"/>
</dbReference>
<dbReference type="InterPro" id="IPR013784">
    <property type="entry name" value="Carb-bd-like_fold"/>
</dbReference>
<dbReference type="EMBL" id="JABRWJ010000001">
    <property type="protein sequence ID" value="NRF65550.1"/>
    <property type="molecule type" value="Genomic_DNA"/>
</dbReference>
<organism evidence="3 4">
    <name type="scientific">Pseudaquabacterium terrae</name>
    <dbReference type="NCBI Taxonomy" id="2732868"/>
    <lineage>
        <taxon>Bacteria</taxon>
        <taxon>Pseudomonadati</taxon>
        <taxon>Pseudomonadota</taxon>
        <taxon>Betaproteobacteria</taxon>
        <taxon>Burkholderiales</taxon>
        <taxon>Sphaerotilaceae</taxon>
        <taxon>Pseudaquabacterium</taxon>
    </lineage>
</organism>
<evidence type="ECO:0000259" key="2">
    <source>
        <dbReference type="Pfam" id="PF14321"/>
    </source>
</evidence>